<evidence type="ECO:0000259" key="11">
    <source>
        <dbReference type="PROSITE" id="PS50893"/>
    </source>
</evidence>
<dbReference type="OMA" id="KNPRQGA"/>
<dbReference type="CDD" id="cd18604">
    <property type="entry name" value="ABC_6TM_VMR1_D2_like"/>
    <property type="match status" value="1"/>
</dbReference>
<evidence type="ECO:0000256" key="9">
    <source>
        <dbReference type="SAM" id="MobiDB-lite"/>
    </source>
</evidence>
<dbReference type="Gene3D" id="3.40.50.300">
    <property type="entry name" value="P-loop containing nucleotide triphosphate hydrolases"/>
    <property type="match status" value="2"/>
</dbReference>
<keyword evidence="2" id="KW-0813">Transport</keyword>
<dbReference type="PANTHER" id="PTHR24223:SF353">
    <property type="entry name" value="ABC TRANSPORTER ATP-BINDING PROTEIN_PERMEASE VMR1-RELATED"/>
    <property type="match status" value="1"/>
</dbReference>
<evidence type="ECO:0000256" key="5">
    <source>
        <dbReference type="ARBA" id="ARBA00022741"/>
    </source>
</evidence>
<proteinExistence type="predicted"/>
<dbReference type="GO" id="GO:0016887">
    <property type="term" value="F:ATP hydrolysis activity"/>
    <property type="evidence" value="ECO:0007669"/>
    <property type="project" value="InterPro"/>
</dbReference>
<dbReference type="SUPFAM" id="SSF52540">
    <property type="entry name" value="P-loop containing nucleoside triphosphate hydrolases"/>
    <property type="match status" value="2"/>
</dbReference>
<dbReference type="GO" id="GO:0005524">
    <property type="term" value="F:ATP binding"/>
    <property type="evidence" value="ECO:0007669"/>
    <property type="project" value="UniProtKB-KW"/>
</dbReference>
<evidence type="ECO:0000256" key="8">
    <source>
        <dbReference type="ARBA" id="ARBA00023136"/>
    </source>
</evidence>
<evidence type="ECO:0000256" key="3">
    <source>
        <dbReference type="ARBA" id="ARBA00022692"/>
    </source>
</evidence>
<feature type="compositionally biased region" description="Acidic residues" evidence="9">
    <location>
        <begin position="213"/>
        <end position="224"/>
    </location>
</feature>
<feature type="transmembrane region" description="Helical" evidence="10">
    <location>
        <begin position="263"/>
        <end position="288"/>
    </location>
</feature>
<feature type="domain" description="ABC transporter" evidence="11">
    <location>
        <begin position="1216"/>
        <end position="1454"/>
    </location>
</feature>
<dbReference type="InterPro" id="IPR011527">
    <property type="entry name" value="ABC1_TM_dom"/>
</dbReference>
<dbReference type="STRING" id="425265.A8QA98"/>
<feature type="transmembrane region" description="Helical" evidence="10">
    <location>
        <begin position="898"/>
        <end position="917"/>
    </location>
</feature>
<keyword evidence="7 10" id="KW-1133">Transmembrane helix</keyword>
<dbReference type="Pfam" id="PF00005">
    <property type="entry name" value="ABC_tran"/>
    <property type="match status" value="2"/>
</dbReference>
<feature type="transmembrane region" description="Helical" evidence="10">
    <location>
        <begin position="492"/>
        <end position="516"/>
    </location>
</feature>
<dbReference type="FunFam" id="3.40.50.300:FF:001354">
    <property type="entry name" value="ATP-binding cassette (ABC) transporter, putative"/>
    <property type="match status" value="1"/>
</dbReference>
<organism evidence="13 14">
    <name type="scientific">Malassezia globosa (strain ATCC MYA-4612 / CBS 7966)</name>
    <name type="common">Dandruff-associated fungus</name>
    <dbReference type="NCBI Taxonomy" id="425265"/>
    <lineage>
        <taxon>Eukaryota</taxon>
        <taxon>Fungi</taxon>
        <taxon>Dikarya</taxon>
        <taxon>Basidiomycota</taxon>
        <taxon>Ustilaginomycotina</taxon>
        <taxon>Malasseziomycetes</taxon>
        <taxon>Malasseziales</taxon>
        <taxon>Malasseziaceae</taxon>
        <taxon>Malassezia</taxon>
    </lineage>
</organism>
<dbReference type="SMART" id="SM00382">
    <property type="entry name" value="AAA"/>
    <property type="match status" value="2"/>
</dbReference>
<dbReference type="VEuPathDB" id="FungiDB:MGL_3657"/>
<dbReference type="EMBL" id="AAYY01000014">
    <property type="protein sequence ID" value="EDP41976.1"/>
    <property type="molecule type" value="Genomic_DNA"/>
</dbReference>
<name>A8QA98_MALGO</name>
<feature type="transmembrane region" description="Helical" evidence="10">
    <location>
        <begin position="388"/>
        <end position="407"/>
    </location>
</feature>
<dbReference type="GO" id="GO:0140359">
    <property type="term" value="F:ABC-type transporter activity"/>
    <property type="evidence" value="ECO:0007669"/>
    <property type="project" value="InterPro"/>
</dbReference>
<feature type="domain" description="ABC transmembrane type-1" evidence="12">
    <location>
        <begin position="264"/>
        <end position="556"/>
    </location>
</feature>
<feature type="transmembrane region" description="Helical" evidence="10">
    <location>
        <begin position="308"/>
        <end position="330"/>
    </location>
</feature>
<feature type="region of interest" description="Disordered" evidence="9">
    <location>
        <begin position="213"/>
        <end position="240"/>
    </location>
</feature>
<evidence type="ECO:0000259" key="12">
    <source>
        <dbReference type="PROSITE" id="PS50929"/>
    </source>
</evidence>
<dbReference type="KEGG" id="mgl:MGL_3657"/>
<dbReference type="OrthoDB" id="6500128at2759"/>
<dbReference type="Proteomes" id="UP000008837">
    <property type="component" value="Unassembled WGS sequence"/>
</dbReference>
<gene>
    <name evidence="13" type="ORF">MGL_3657</name>
</gene>
<evidence type="ECO:0000256" key="10">
    <source>
        <dbReference type="SAM" id="Phobius"/>
    </source>
</evidence>
<feature type="transmembrane region" description="Helical" evidence="10">
    <location>
        <begin position="50"/>
        <end position="68"/>
    </location>
</feature>
<keyword evidence="14" id="KW-1185">Reference proteome</keyword>
<evidence type="ECO:0000256" key="2">
    <source>
        <dbReference type="ARBA" id="ARBA00022448"/>
    </source>
</evidence>
<evidence type="ECO:0000256" key="4">
    <source>
        <dbReference type="ARBA" id="ARBA00022737"/>
    </source>
</evidence>
<dbReference type="RefSeq" id="XP_001729190.1">
    <property type="nucleotide sequence ID" value="XM_001729138.1"/>
</dbReference>
<evidence type="ECO:0000313" key="13">
    <source>
        <dbReference type="EMBL" id="EDP41976.1"/>
    </source>
</evidence>
<protein>
    <submittedName>
        <fullName evidence="13">Uncharacterized protein</fullName>
    </submittedName>
</protein>
<evidence type="ECO:0000256" key="1">
    <source>
        <dbReference type="ARBA" id="ARBA00004141"/>
    </source>
</evidence>
<feature type="transmembrane region" description="Helical" evidence="10">
    <location>
        <begin position="528"/>
        <end position="547"/>
    </location>
</feature>
<dbReference type="GeneID" id="5853496"/>
<evidence type="ECO:0000313" key="14">
    <source>
        <dbReference type="Proteomes" id="UP000008837"/>
    </source>
</evidence>
<dbReference type="PROSITE" id="PS50893">
    <property type="entry name" value="ABC_TRANSPORTER_2"/>
    <property type="match status" value="2"/>
</dbReference>
<dbReference type="CDD" id="cd03250">
    <property type="entry name" value="ABCC_MRP_domain1"/>
    <property type="match status" value="1"/>
</dbReference>
<reference evidence="13 14" key="1">
    <citation type="journal article" date="2007" name="Proc. Natl. Acad. Sci. U.S.A.">
        <title>Dandruff-associated Malassezia genomes reveal convergent and divergent virulence traits shared with plant and human fungal pathogens.</title>
        <authorList>
            <person name="Xu J."/>
            <person name="Saunders C.W."/>
            <person name="Hu P."/>
            <person name="Grant R.A."/>
            <person name="Boekhout T."/>
            <person name="Kuramae E.E."/>
            <person name="Kronstad J.W."/>
            <person name="Deangelis Y.M."/>
            <person name="Reeder N.L."/>
            <person name="Johnstone K.R."/>
            <person name="Leland M."/>
            <person name="Fieno A.M."/>
            <person name="Begley W.M."/>
            <person name="Sun Y."/>
            <person name="Lacey M.P."/>
            <person name="Chaudhary T."/>
            <person name="Keough T."/>
            <person name="Chu L."/>
            <person name="Sears R."/>
            <person name="Yuan B."/>
            <person name="Dawson T.L.Jr."/>
        </authorList>
    </citation>
    <scope>NUCLEOTIDE SEQUENCE [LARGE SCALE GENOMIC DNA]</scope>
    <source>
        <strain evidence="14">ATCC MYA-4612 / CBS 7966</strain>
    </source>
</reference>
<dbReference type="InterPro" id="IPR036640">
    <property type="entry name" value="ABC1_TM_sf"/>
</dbReference>
<dbReference type="PANTHER" id="PTHR24223">
    <property type="entry name" value="ATP-BINDING CASSETTE SUB-FAMILY C"/>
    <property type="match status" value="1"/>
</dbReference>
<dbReference type="Pfam" id="PF00664">
    <property type="entry name" value="ABC_membrane"/>
    <property type="match status" value="2"/>
</dbReference>
<feature type="transmembrane region" description="Helical" evidence="10">
    <location>
        <begin position="1126"/>
        <end position="1144"/>
    </location>
</feature>
<dbReference type="PROSITE" id="PS50929">
    <property type="entry name" value="ABC_TM1F"/>
    <property type="match status" value="2"/>
</dbReference>
<feature type="domain" description="ABC transmembrane type-1" evidence="12">
    <location>
        <begin position="903"/>
        <end position="1178"/>
    </location>
</feature>
<comment type="caution">
    <text evidence="13">The sequence shown here is derived from an EMBL/GenBank/DDBJ whole genome shotgun (WGS) entry which is preliminary data.</text>
</comment>
<accession>A8QA98</accession>
<keyword evidence="3 10" id="KW-0812">Transmembrane</keyword>
<feature type="transmembrane region" description="Helical" evidence="10">
    <location>
        <begin position="937"/>
        <end position="959"/>
    </location>
</feature>
<dbReference type="FunFam" id="1.20.1560.10:FF:000013">
    <property type="entry name" value="ABC transporter C family member 2"/>
    <property type="match status" value="1"/>
</dbReference>
<dbReference type="InterPro" id="IPR003439">
    <property type="entry name" value="ABC_transporter-like_ATP-bd"/>
</dbReference>
<dbReference type="InterPro" id="IPR003593">
    <property type="entry name" value="AAA+_ATPase"/>
</dbReference>
<feature type="transmembrane region" description="Helical" evidence="10">
    <location>
        <begin position="413"/>
        <end position="432"/>
    </location>
</feature>
<comment type="subcellular location">
    <subcellularLocation>
        <location evidence="1">Membrane</location>
        <topology evidence="1">Multi-pass membrane protein</topology>
    </subcellularLocation>
</comment>
<dbReference type="InParanoid" id="A8QA98"/>
<dbReference type="InterPro" id="IPR027417">
    <property type="entry name" value="P-loop_NTPase"/>
</dbReference>
<dbReference type="CDD" id="cd18596">
    <property type="entry name" value="ABC_6TM_VMR1_D1_like"/>
    <property type="match status" value="1"/>
</dbReference>
<dbReference type="Gene3D" id="1.20.1560.10">
    <property type="entry name" value="ABC transporter type 1, transmembrane domain"/>
    <property type="match status" value="2"/>
</dbReference>
<evidence type="ECO:0000256" key="7">
    <source>
        <dbReference type="ARBA" id="ARBA00022989"/>
    </source>
</evidence>
<feature type="domain" description="ABC transporter" evidence="11">
    <location>
        <begin position="590"/>
        <end position="846"/>
    </location>
</feature>
<dbReference type="SUPFAM" id="SSF90123">
    <property type="entry name" value="ABC transporter transmembrane region"/>
    <property type="match status" value="2"/>
</dbReference>
<dbReference type="PROSITE" id="PS00211">
    <property type="entry name" value="ABC_TRANSPORTER_1"/>
    <property type="match status" value="2"/>
</dbReference>
<feature type="transmembrane region" description="Helical" evidence="10">
    <location>
        <begin position="1029"/>
        <end position="1050"/>
    </location>
</feature>
<dbReference type="InterPro" id="IPR050173">
    <property type="entry name" value="ABC_transporter_C-like"/>
</dbReference>
<keyword evidence="4" id="KW-0677">Repeat</keyword>
<dbReference type="GO" id="GO:0000329">
    <property type="term" value="C:fungal-type vacuole membrane"/>
    <property type="evidence" value="ECO:0007669"/>
    <property type="project" value="TreeGrafter"/>
</dbReference>
<keyword evidence="5" id="KW-0547">Nucleotide-binding</keyword>
<keyword evidence="6" id="KW-0067">ATP-binding</keyword>
<keyword evidence="8 10" id="KW-0472">Membrane</keyword>
<evidence type="ECO:0000256" key="6">
    <source>
        <dbReference type="ARBA" id="ARBA00022840"/>
    </source>
</evidence>
<feature type="transmembrane region" description="Helical" evidence="10">
    <location>
        <begin position="1156"/>
        <end position="1174"/>
    </location>
</feature>
<sequence length="1485" mass="164588">MQWVYLLLSVIGILVTLTYSPESKTLFLPFLLQAIWLYSASDPSQVSLEIRWYTICTVFSITLVYVLCELLRCTFGYEMSTGHWISVALLAIICMLSGTQPGSPSCEAHGGKVIEVAHRERDPVIDSGRDEEDSPGPMNMAPSETMDNSVLGALFFTHVFSLIRCERRRGMLGSLDVPVLGAHLHAEVLGHQVERAFGNDAHSTQPRAIELEGFDDQDGVEDENAPLLPQREPTSQSSDEPALWSPIALRLLGALVRANSTQFFVICILTMIAVLAYYGPAFFANRIFHVLEADQDLSLSPYDTLQHAMPWVLGLFLTVIASSTLQGALWSRLEGSLAIRLSTQLSMLLFNKTLNRQHVADTSSEGKGQQQVLALQLVDLERIVGMSFHLFAGITTPLELCVGGYFAYRVLGISAIVGLGTSVLLMPVIGLLSRHFRLANEKLMASRDKRMALLNECFLGIRMIKSQAWERVYKTKVEDTRSSELGQQLRTYVYEAMLSTVLEVNPLLVTLVAFTFYTQVLKHTLTPAIAFTSLAIFTELRWTLVLLPRAITSFLQTLVSARRVGEFLVSTEVTPSPYSNFFVRPSDCTLRMEHATVSWPTMPGQSSFRLSDINLVFSPGKTLICGRVGAGKTLLLHALLHEVEVQKGEVICPRSPRQGVPYNAHSRAEALRALGTPDWLRSDLVAYAPQVPFLMHTTIRDNVLFGLPLGDGKLYQAVLEACGLAPDLKYLEQGDLTPVGENGMELSGGQKARVSLARAVYSRAKILLLDDIFSAVDAHTSKHLLERLLNGPLLKGRTVLLVSHNVEQVAKSMDQVVYLDGGRVDFAGSPKEFLSSKQYMGWQESDNQEEPKHEDPAFFAADAPRLSTSAVKRNIERREKGGIASHVWGAYIQASSGWALCMITVLLFALTNLWGLVTNLWLRDWSASDGRGHTSSWWLIRYAGLLLVGIMFGVLRWIGIYTMSLRASRELFEQLIRRTLHAPLQFFDSMSRGRLLNRFGQDLEVLDSKFATAIADVAIRVTQLLATSIALFIVGGIGFVIALFVLLPVYGAVAQMYIAVARDLQRLRSTSRSLVASSFTHAVHGVQVIRAFGAQEHFECEMMGLLDNTNRFVWWAAQGGRWVSQMYNLTSSVLMLVACVIMLLQPHTPAATIDFSLTFLIDLNFVLLILMRMYTQLQVNAVAVERVFEYAASIEQEAARIKEPRPPSEWPSKGDVQVRDLVLRYAPDAPDVVKRISFSVPSGSKLAIVGPTGSGKSSLFNAFLRLLEPQSGSIVIDGWNIGRIGLEDLRSRLYLVPQDPVILSGTLRSVLDVLGEFDDAKLLACLEAVHLVTDDNSAGKSPFSNLDMPIAENGSNLSQGQRQLLCVARALLHKSRIVLFDEASSCIDYTTDMRITETVHQVFDKCTVITIAHRLRTVIGYDKVMYMDHGKIMELDEPAKLLDDKSSHFYRLCKQTGPAEFQFLVEAAKQAASKRQAPPTIAASS</sequence>
<dbReference type="CDD" id="cd03244">
    <property type="entry name" value="ABCC_MRP_domain2"/>
    <property type="match status" value="1"/>
</dbReference>
<dbReference type="InterPro" id="IPR017871">
    <property type="entry name" value="ABC_transporter-like_CS"/>
</dbReference>